<dbReference type="PRINTS" id="PR00111">
    <property type="entry name" value="ABHYDROLASE"/>
</dbReference>
<evidence type="ECO:0000256" key="1">
    <source>
        <dbReference type="ARBA" id="ARBA00022801"/>
    </source>
</evidence>
<dbReference type="GO" id="GO:0016787">
    <property type="term" value="F:hydrolase activity"/>
    <property type="evidence" value="ECO:0007669"/>
    <property type="project" value="UniProtKB-KW"/>
</dbReference>
<accession>A0A3D8M7J6</accession>
<feature type="domain" description="AB hydrolase-1" evidence="2">
    <location>
        <begin position="52"/>
        <end position="219"/>
    </location>
</feature>
<organism evidence="3 4">
    <name type="scientific">Alteromonas aestuariivivens</name>
    <dbReference type="NCBI Taxonomy" id="1938339"/>
    <lineage>
        <taxon>Bacteria</taxon>
        <taxon>Pseudomonadati</taxon>
        <taxon>Pseudomonadota</taxon>
        <taxon>Gammaproteobacteria</taxon>
        <taxon>Alteromonadales</taxon>
        <taxon>Alteromonadaceae</taxon>
        <taxon>Alteromonas/Salinimonas group</taxon>
        <taxon>Alteromonas</taxon>
    </lineage>
</organism>
<dbReference type="SUPFAM" id="SSF53474">
    <property type="entry name" value="alpha/beta-Hydrolases"/>
    <property type="match status" value="1"/>
</dbReference>
<comment type="caution">
    <text evidence="3">The sequence shown here is derived from an EMBL/GenBank/DDBJ whole genome shotgun (WGS) entry which is preliminary data.</text>
</comment>
<proteinExistence type="predicted"/>
<dbReference type="EMBL" id="QRHA01000006">
    <property type="protein sequence ID" value="RDV25569.1"/>
    <property type="molecule type" value="Genomic_DNA"/>
</dbReference>
<dbReference type="GO" id="GO:0016020">
    <property type="term" value="C:membrane"/>
    <property type="evidence" value="ECO:0007669"/>
    <property type="project" value="TreeGrafter"/>
</dbReference>
<keyword evidence="1 3" id="KW-0378">Hydrolase</keyword>
<dbReference type="RefSeq" id="WP_115593223.1">
    <property type="nucleotide sequence ID" value="NZ_QRHA01000006.1"/>
</dbReference>
<name>A0A3D8M7J6_9ALTE</name>
<keyword evidence="4" id="KW-1185">Reference proteome</keyword>
<dbReference type="InterPro" id="IPR029058">
    <property type="entry name" value="AB_hydrolase_fold"/>
</dbReference>
<dbReference type="Proteomes" id="UP000256561">
    <property type="component" value="Unassembled WGS sequence"/>
</dbReference>
<dbReference type="PANTHER" id="PTHR43798:SF31">
    <property type="entry name" value="AB HYDROLASE SUPERFAMILY PROTEIN YCLE"/>
    <property type="match status" value="1"/>
</dbReference>
<evidence type="ECO:0000259" key="2">
    <source>
        <dbReference type="Pfam" id="PF00561"/>
    </source>
</evidence>
<dbReference type="Gene3D" id="3.40.50.1820">
    <property type="entry name" value="alpha/beta hydrolase"/>
    <property type="match status" value="1"/>
</dbReference>
<dbReference type="PANTHER" id="PTHR43798">
    <property type="entry name" value="MONOACYLGLYCEROL LIPASE"/>
    <property type="match status" value="1"/>
</dbReference>
<gene>
    <name evidence="3" type="ORF">DXV75_09770</name>
</gene>
<sequence>MIEQPVVFLPGTLCDERVWLPVWRQLSLAQRRYVPLQWASSKEEMLTLTADRIMNDEKVHLVGFSMGGYIASLYACANPKRIASLTLVGYNANGFEHAEEMRRKQLIGSLRKGQFKPDNPNYLERFIHLDFLNSQVADTVRAMGSDLGASTLLAHTQATTPRSSTLAGLAKSPFPIHVVAAEQDQVTPLAGMQSMAATLPSATLTVILGSGHMVILERPAETTQALLAGFKPYPPCK</sequence>
<reference evidence="4" key="1">
    <citation type="submission" date="2018-08" db="EMBL/GenBank/DDBJ databases">
        <authorList>
            <person name="Zhang J."/>
            <person name="Du Z.-J."/>
        </authorList>
    </citation>
    <scope>NUCLEOTIDE SEQUENCE [LARGE SCALE GENOMIC DNA]</scope>
    <source>
        <strain evidence="4">KCTC 52655</strain>
    </source>
</reference>
<evidence type="ECO:0000313" key="3">
    <source>
        <dbReference type="EMBL" id="RDV25569.1"/>
    </source>
</evidence>
<dbReference type="AlphaFoldDB" id="A0A3D8M7J6"/>
<dbReference type="OrthoDB" id="2086224at2"/>
<dbReference type="InterPro" id="IPR000073">
    <property type="entry name" value="AB_hydrolase_1"/>
</dbReference>
<dbReference type="Pfam" id="PF00561">
    <property type="entry name" value="Abhydrolase_1"/>
    <property type="match status" value="1"/>
</dbReference>
<evidence type="ECO:0000313" key="4">
    <source>
        <dbReference type="Proteomes" id="UP000256561"/>
    </source>
</evidence>
<dbReference type="InterPro" id="IPR050266">
    <property type="entry name" value="AB_hydrolase_sf"/>
</dbReference>
<protein>
    <submittedName>
        <fullName evidence="3">Alpha/beta hydrolase</fullName>
    </submittedName>
</protein>